<dbReference type="Proteomes" id="UP000663193">
    <property type="component" value="Chromosome 8"/>
</dbReference>
<proteinExistence type="predicted"/>
<reference evidence="3" key="1">
    <citation type="journal article" date="2021" name="BMC Genomics">
        <title>Chromosome-level genome assembly and manually-curated proteome of model necrotroph Parastagonospora nodorum Sn15 reveals a genome-wide trove of candidate effector homologs, and redundancy of virulence-related functions within an accessory chromosome.</title>
        <authorList>
            <person name="Bertazzoni S."/>
            <person name="Jones D.A.B."/>
            <person name="Phan H.T."/>
            <person name="Tan K.-C."/>
            <person name="Hane J.K."/>
        </authorList>
    </citation>
    <scope>NUCLEOTIDE SEQUENCE [LARGE SCALE GENOMIC DNA]</scope>
    <source>
        <strain evidence="3">SN15 / ATCC MYA-4574 / FGSC 10173)</strain>
    </source>
</reference>
<dbReference type="InterPro" id="IPR001466">
    <property type="entry name" value="Beta-lactam-related"/>
</dbReference>
<dbReference type="Pfam" id="PF00144">
    <property type="entry name" value="Beta-lactamase"/>
    <property type="match status" value="1"/>
</dbReference>
<protein>
    <recommendedName>
        <fullName evidence="1">Beta-lactamase-related domain-containing protein</fullName>
    </recommendedName>
</protein>
<dbReference type="EMBL" id="CP069030">
    <property type="protein sequence ID" value="QRC98466.1"/>
    <property type="molecule type" value="Genomic_DNA"/>
</dbReference>
<dbReference type="PANTHER" id="PTHR43283:SF3">
    <property type="entry name" value="BETA-LACTAMASE FAMILY PROTEIN (AFU_ORTHOLOGUE AFUA_5G07500)"/>
    <property type="match status" value="1"/>
</dbReference>
<dbReference type="PANTHER" id="PTHR43283">
    <property type="entry name" value="BETA-LACTAMASE-RELATED"/>
    <property type="match status" value="1"/>
</dbReference>
<dbReference type="OMA" id="GTHTNYG"/>
<dbReference type="OrthoDB" id="428260at2759"/>
<sequence length="447" mass="48321">MVPSISTEAASALRTYIDNATTGTSPTIPGAVLHILDAKANTLFSHGSSNSTTPNAQSISIIQSLTKLVGAIAFLQLVERGVSSLDDPSIIPTHLPELAAKKVLTGFTTDASGTKSWHLEDRVGHITPRMLMNHTYGGGHTYMDTLLFEYFQSQPSIDWPTTNEAADTYGTLLASPLLYQPGTKTTYGQGLDWLAVLIERLTHTRLAHHLQTTIFTPLGLGSMGFEPAFGGTSLSHPSNEGKFWPRVLRSGDAYTALDPPHPQTTIHPDAFPTGTYHTARLGTGLVSSAHDYARLLTILLPENAGVDLDPVSAHRVLSPSSIREISTPQLSELLRHDSRNVMASGASPIILPAWIQSAHMDPQGSFGLGCGVQGADRVLQDGRKGRSRGSVYWYGAANTEYWVDGEEGVVVFVNGNFYPWNDEKWVDFVAGVEGILYGGFERGLRGR</sequence>
<gene>
    <name evidence="2" type="ORF">JI435_045270</name>
</gene>
<keyword evidence="3" id="KW-1185">Reference proteome</keyword>
<name>A0A7U2F4U0_PHANO</name>
<evidence type="ECO:0000313" key="3">
    <source>
        <dbReference type="Proteomes" id="UP000663193"/>
    </source>
</evidence>
<evidence type="ECO:0000259" key="1">
    <source>
        <dbReference type="Pfam" id="PF00144"/>
    </source>
</evidence>
<dbReference type="Gene3D" id="3.40.710.10">
    <property type="entry name" value="DD-peptidase/beta-lactamase superfamily"/>
    <property type="match status" value="1"/>
</dbReference>
<organism evidence="2 3">
    <name type="scientific">Phaeosphaeria nodorum (strain SN15 / ATCC MYA-4574 / FGSC 10173)</name>
    <name type="common">Glume blotch fungus</name>
    <name type="synonym">Parastagonospora nodorum</name>
    <dbReference type="NCBI Taxonomy" id="321614"/>
    <lineage>
        <taxon>Eukaryota</taxon>
        <taxon>Fungi</taxon>
        <taxon>Dikarya</taxon>
        <taxon>Ascomycota</taxon>
        <taxon>Pezizomycotina</taxon>
        <taxon>Dothideomycetes</taxon>
        <taxon>Pleosporomycetidae</taxon>
        <taxon>Pleosporales</taxon>
        <taxon>Pleosporineae</taxon>
        <taxon>Phaeosphaeriaceae</taxon>
        <taxon>Parastagonospora</taxon>
    </lineage>
</organism>
<dbReference type="AlphaFoldDB" id="A0A7U2F4U0"/>
<dbReference type="VEuPathDB" id="FungiDB:JI435_045270"/>
<evidence type="ECO:0000313" key="2">
    <source>
        <dbReference type="EMBL" id="QRC98466.1"/>
    </source>
</evidence>
<dbReference type="InterPro" id="IPR050789">
    <property type="entry name" value="Diverse_Enzym_Activities"/>
</dbReference>
<dbReference type="InterPro" id="IPR012338">
    <property type="entry name" value="Beta-lactam/transpept-like"/>
</dbReference>
<dbReference type="SUPFAM" id="SSF56601">
    <property type="entry name" value="beta-lactamase/transpeptidase-like"/>
    <property type="match status" value="1"/>
</dbReference>
<feature type="domain" description="Beta-lactamase-related" evidence="1">
    <location>
        <begin position="27"/>
        <end position="420"/>
    </location>
</feature>
<accession>A0A7U2F4U0</accession>